<evidence type="ECO:0000313" key="13">
    <source>
        <dbReference type="EMBL" id="MBW0135021.1"/>
    </source>
</evidence>
<comment type="similarity">
    <text evidence="2 10">Belongs to the class-I pyridine nucleotide-disulfide oxidoreductase family.</text>
</comment>
<evidence type="ECO:0000256" key="10">
    <source>
        <dbReference type="RuleBase" id="RU003691"/>
    </source>
</evidence>
<keyword evidence="7 10" id="KW-0560">Oxidoreductase</keyword>
<dbReference type="PANTHER" id="PTHR43014:SF2">
    <property type="entry name" value="MERCURIC REDUCTASE"/>
    <property type="match status" value="1"/>
</dbReference>
<dbReference type="EMBL" id="JADQDK010000001">
    <property type="protein sequence ID" value="MBW0135021.1"/>
    <property type="molecule type" value="Genomic_DNA"/>
</dbReference>
<keyword evidence="6" id="KW-0521">NADP</keyword>
<evidence type="ECO:0000256" key="8">
    <source>
        <dbReference type="ARBA" id="ARBA00023157"/>
    </source>
</evidence>
<dbReference type="Proteomes" id="UP000694287">
    <property type="component" value="Unassembled WGS sequence"/>
</dbReference>
<protein>
    <submittedName>
        <fullName evidence="13">Mercury(II) reductase</fullName>
        <ecNumber evidence="13">1.16.1.1</ecNumber>
    </submittedName>
</protein>
<evidence type="ECO:0000256" key="6">
    <source>
        <dbReference type="ARBA" id="ARBA00022857"/>
    </source>
</evidence>
<reference evidence="13 14" key="1">
    <citation type="submission" date="2020-11" db="EMBL/GenBank/DDBJ databases">
        <title>Pseudonocardia abyssalis sp. nov. and Pseudonocardia oceani sp. nov., description and phylogenomic analysis of two novel actinomycetes isolated from the deep Southern Ocean.</title>
        <authorList>
            <person name="Parra J."/>
        </authorList>
    </citation>
    <scope>NUCLEOTIDE SEQUENCE [LARGE SCALE GENOMIC DNA]</scope>
    <source>
        <strain evidence="13 14">KRD-168</strain>
    </source>
</reference>
<dbReference type="Pfam" id="PF07992">
    <property type="entry name" value="Pyr_redox_2"/>
    <property type="match status" value="1"/>
</dbReference>
<dbReference type="Pfam" id="PF02852">
    <property type="entry name" value="Pyr_redox_dim"/>
    <property type="match status" value="1"/>
</dbReference>
<keyword evidence="9 10" id="KW-0676">Redox-active center</keyword>
<name>A0ABS6URY8_9PSEU</name>
<dbReference type="GO" id="GO:0016152">
    <property type="term" value="F:mercury (II) reductase (NADP+) activity"/>
    <property type="evidence" value="ECO:0007669"/>
    <property type="project" value="UniProtKB-EC"/>
</dbReference>
<keyword evidence="3 10" id="KW-0285">Flavoprotein</keyword>
<keyword evidence="5 10" id="KW-0274">FAD</keyword>
<evidence type="ECO:0000259" key="12">
    <source>
        <dbReference type="Pfam" id="PF07992"/>
    </source>
</evidence>
<evidence type="ECO:0000256" key="5">
    <source>
        <dbReference type="ARBA" id="ARBA00022827"/>
    </source>
</evidence>
<dbReference type="EC" id="1.16.1.1" evidence="13"/>
<proteinExistence type="inferred from homology"/>
<dbReference type="PROSITE" id="PS00076">
    <property type="entry name" value="PYRIDINE_REDOX_1"/>
    <property type="match status" value="1"/>
</dbReference>
<sequence>MSLRRFFVNDTVFDLAVIGSGGAAMAAAITARQAGKSVVLIEQATLGGTCVNVGCVPSKTLLAAAGAQHGALGNPFPGAPTSAGEVDFAALVGQKDELVGRLRQSKYAAVADAYGFEVRPGRARFTDEDTLTVDGRPLPARAYLVATGAEPAHPDLPGLDEIDWLTSTTAMEQTELPESLVVIGGGYVGMEQAQLFAHLGTRVTLVGRLAPAAEPEVADTLRAVFADDGITVIEDRAVAVETVNGQVDVLTRSGQRASGARLLVATGRTPRTAALDLDAAGVKTDDRGFVVVDAQQATSNPRIYAAGDVSGAPQYVYVAAATGRVAALNATGAAGARPATVDYTGMPGVVFTRPQLGTAGLTEAQALAAGYHCECRVLDLADVPRALANRDTRGVVKLVADGDTGRLLGVHAAADAAGEIMLAATYAIKAGMTVDEIADTWAPYLTMAESLRIAAGLFRNEMPTSCCA</sequence>
<dbReference type="PIRSF" id="PIRSF000350">
    <property type="entry name" value="Mercury_reductase_MerA"/>
    <property type="match status" value="1"/>
</dbReference>
<evidence type="ECO:0000256" key="3">
    <source>
        <dbReference type="ARBA" id="ARBA00022630"/>
    </source>
</evidence>
<dbReference type="InterPro" id="IPR012999">
    <property type="entry name" value="Pyr_OxRdtase_I_AS"/>
</dbReference>
<keyword evidence="8" id="KW-1015">Disulfide bond</keyword>
<keyword evidence="14" id="KW-1185">Reference proteome</keyword>
<evidence type="ECO:0000256" key="7">
    <source>
        <dbReference type="ARBA" id="ARBA00023002"/>
    </source>
</evidence>
<comment type="cofactor">
    <cofactor evidence="1">
        <name>FAD</name>
        <dbReference type="ChEBI" id="CHEBI:57692"/>
    </cofactor>
</comment>
<dbReference type="InterPro" id="IPR004099">
    <property type="entry name" value="Pyr_nucl-diS_OxRdtase_dimer"/>
</dbReference>
<evidence type="ECO:0000256" key="9">
    <source>
        <dbReference type="ARBA" id="ARBA00023284"/>
    </source>
</evidence>
<dbReference type="InterPro" id="IPR023753">
    <property type="entry name" value="FAD/NAD-binding_dom"/>
</dbReference>
<dbReference type="InterPro" id="IPR021179">
    <property type="entry name" value="Mercury_reductase_MerA"/>
</dbReference>
<feature type="domain" description="Pyridine nucleotide-disulphide oxidoreductase dimerisation" evidence="11">
    <location>
        <begin position="346"/>
        <end position="453"/>
    </location>
</feature>
<keyword evidence="4" id="KW-0479">Metal-binding</keyword>
<gene>
    <name evidence="13" type="primary">merA</name>
    <name evidence="13" type="ORF">I4I81_12240</name>
</gene>
<comment type="caution">
    <text evidence="13">The sequence shown here is derived from an EMBL/GenBank/DDBJ whole genome shotgun (WGS) entry which is preliminary data.</text>
</comment>
<evidence type="ECO:0000259" key="11">
    <source>
        <dbReference type="Pfam" id="PF02852"/>
    </source>
</evidence>
<dbReference type="PANTHER" id="PTHR43014">
    <property type="entry name" value="MERCURIC REDUCTASE"/>
    <property type="match status" value="1"/>
</dbReference>
<evidence type="ECO:0000256" key="1">
    <source>
        <dbReference type="ARBA" id="ARBA00001974"/>
    </source>
</evidence>
<dbReference type="InterPro" id="IPR001100">
    <property type="entry name" value="Pyr_nuc-diS_OxRdtase"/>
</dbReference>
<feature type="domain" description="FAD/NAD(P)-binding" evidence="12">
    <location>
        <begin position="13"/>
        <end position="323"/>
    </location>
</feature>
<evidence type="ECO:0000256" key="2">
    <source>
        <dbReference type="ARBA" id="ARBA00007532"/>
    </source>
</evidence>
<organism evidence="13 14">
    <name type="scientific">Pseudonocardia abyssalis</name>
    <dbReference type="NCBI Taxonomy" id="2792008"/>
    <lineage>
        <taxon>Bacteria</taxon>
        <taxon>Bacillati</taxon>
        <taxon>Actinomycetota</taxon>
        <taxon>Actinomycetes</taxon>
        <taxon>Pseudonocardiales</taxon>
        <taxon>Pseudonocardiaceae</taxon>
        <taxon>Pseudonocardia</taxon>
    </lineage>
</organism>
<dbReference type="NCBIfam" id="TIGR02053">
    <property type="entry name" value="MerA"/>
    <property type="match status" value="1"/>
</dbReference>
<accession>A0ABS6URY8</accession>
<evidence type="ECO:0000313" key="14">
    <source>
        <dbReference type="Proteomes" id="UP000694287"/>
    </source>
</evidence>
<evidence type="ECO:0000256" key="4">
    <source>
        <dbReference type="ARBA" id="ARBA00022723"/>
    </source>
</evidence>